<organism evidence="2 3">
    <name type="scientific">Xenotaenia resolanae</name>
    <dbReference type="NCBI Taxonomy" id="208358"/>
    <lineage>
        <taxon>Eukaryota</taxon>
        <taxon>Metazoa</taxon>
        <taxon>Chordata</taxon>
        <taxon>Craniata</taxon>
        <taxon>Vertebrata</taxon>
        <taxon>Euteleostomi</taxon>
        <taxon>Actinopterygii</taxon>
        <taxon>Neopterygii</taxon>
        <taxon>Teleostei</taxon>
        <taxon>Neoteleostei</taxon>
        <taxon>Acanthomorphata</taxon>
        <taxon>Ovalentaria</taxon>
        <taxon>Atherinomorphae</taxon>
        <taxon>Cyprinodontiformes</taxon>
        <taxon>Goodeidae</taxon>
        <taxon>Xenotaenia</taxon>
    </lineage>
</organism>
<reference evidence="2 3" key="1">
    <citation type="submission" date="2021-06" db="EMBL/GenBank/DDBJ databases">
        <authorList>
            <person name="Palmer J.M."/>
        </authorList>
    </citation>
    <scope>NUCLEOTIDE SEQUENCE [LARGE SCALE GENOMIC DNA]</scope>
    <source>
        <strain evidence="2 3">XR_2019</strain>
        <tissue evidence="2">Muscle</tissue>
    </source>
</reference>
<sequence length="92" mass="10041">ENSGCPSGPDVSCITCQKEVPFSDMKVHRVSCNGTTMQESDRDELRDYGEGSREPTRKTDSVPVRPETSEPTVESSVAPVVAYSEEFDPDNG</sequence>
<protein>
    <submittedName>
        <fullName evidence="2">Uncharacterized protein</fullName>
    </submittedName>
</protein>
<evidence type="ECO:0000256" key="1">
    <source>
        <dbReference type="SAM" id="MobiDB-lite"/>
    </source>
</evidence>
<keyword evidence="3" id="KW-1185">Reference proteome</keyword>
<evidence type="ECO:0000313" key="3">
    <source>
        <dbReference type="Proteomes" id="UP001444071"/>
    </source>
</evidence>
<name>A0ABV0WVA2_9TELE</name>
<proteinExistence type="predicted"/>
<feature type="compositionally biased region" description="Basic and acidic residues" evidence="1">
    <location>
        <begin position="39"/>
        <end position="60"/>
    </location>
</feature>
<dbReference type="EMBL" id="JAHRIM010072090">
    <property type="protein sequence ID" value="MEQ2273557.1"/>
    <property type="molecule type" value="Genomic_DNA"/>
</dbReference>
<gene>
    <name evidence="2" type="ORF">XENORESO_005698</name>
</gene>
<dbReference type="Proteomes" id="UP001444071">
    <property type="component" value="Unassembled WGS sequence"/>
</dbReference>
<evidence type="ECO:0000313" key="2">
    <source>
        <dbReference type="EMBL" id="MEQ2273557.1"/>
    </source>
</evidence>
<comment type="caution">
    <text evidence="2">The sequence shown here is derived from an EMBL/GenBank/DDBJ whole genome shotgun (WGS) entry which is preliminary data.</text>
</comment>
<feature type="non-terminal residue" evidence="2">
    <location>
        <position position="1"/>
    </location>
</feature>
<accession>A0ABV0WVA2</accession>
<feature type="region of interest" description="Disordered" evidence="1">
    <location>
        <begin position="33"/>
        <end position="92"/>
    </location>
</feature>